<dbReference type="PANTHER" id="PTHR45947">
    <property type="entry name" value="SULFOQUINOVOSYL TRANSFERASE SQD2"/>
    <property type="match status" value="1"/>
</dbReference>
<dbReference type="Proteomes" id="UP001519921">
    <property type="component" value="Unassembled WGS sequence"/>
</dbReference>
<sequence length="375" mass="43829">MKKILYVRNGPYKVNPNLYNLQEIGFCKALCKKGFDCDIIYYSDVDKDEEIYVDSINGNKINLLWRKGYKILRTGLYPSLLKKEFVNKYDLIITTEYSQIMSLLWTRYNPKVVLYNGPYYNMFKIPFTEKIYDLLFTKKLNKSLDKVFTKSDLAKEYLKEKGFENVKTLGVGLDTDVFDKVNNPSEKVIKLKEFMKKNKSILYVGSLIERKNFRFTLQVFEKVNKENSELKLVIIGNGKKSYVEKSLKLINENARKNIIFIDKIDNKFLKYIYPEAEVFMLPSKLEIFGMVLLEAMYFGVPVVTSLNGGSSTLIENKVNGVIIDKFNIDRWAKEILNICSDKNYSESLRINSKNTIRNNFSWEKISENFIKSLKV</sequence>
<dbReference type="InterPro" id="IPR001296">
    <property type="entry name" value="Glyco_trans_1"/>
</dbReference>
<gene>
    <name evidence="2" type="ORF">KYD98_09295</name>
</gene>
<name>A0ABS7ANP7_9CLOT</name>
<dbReference type="Pfam" id="PF00534">
    <property type="entry name" value="Glycos_transf_1"/>
    <property type="match status" value="1"/>
</dbReference>
<keyword evidence="3" id="KW-1185">Reference proteome</keyword>
<dbReference type="CDD" id="cd03801">
    <property type="entry name" value="GT4_PimA-like"/>
    <property type="match status" value="1"/>
</dbReference>
<organism evidence="2 3">
    <name type="scientific">Clostridium weizhouense</name>
    <dbReference type="NCBI Taxonomy" id="2859781"/>
    <lineage>
        <taxon>Bacteria</taxon>
        <taxon>Bacillati</taxon>
        <taxon>Bacillota</taxon>
        <taxon>Clostridia</taxon>
        <taxon>Eubacteriales</taxon>
        <taxon>Clostridiaceae</taxon>
        <taxon>Clostridium</taxon>
    </lineage>
</organism>
<reference evidence="2 3" key="1">
    <citation type="submission" date="2021-07" db="EMBL/GenBank/DDBJ databases">
        <title>Clostridium weizhouense sp. nov., an anaerobic bacterium isolated from activated sludge of Petroleum wastewater.</title>
        <authorList>
            <person name="Li Q."/>
        </authorList>
    </citation>
    <scope>NUCLEOTIDE SEQUENCE [LARGE SCALE GENOMIC DNA]</scope>
    <source>
        <strain evidence="2 3">YB-6</strain>
    </source>
</reference>
<dbReference type="SUPFAM" id="SSF53756">
    <property type="entry name" value="UDP-Glycosyltransferase/glycogen phosphorylase"/>
    <property type="match status" value="1"/>
</dbReference>
<dbReference type="InterPro" id="IPR050194">
    <property type="entry name" value="Glycosyltransferase_grp1"/>
</dbReference>
<dbReference type="Gene3D" id="3.40.50.2000">
    <property type="entry name" value="Glycogen Phosphorylase B"/>
    <property type="match status" value="2"/>
</dbReference>
<evidence type="ECO:0000313" key="3">
    <source>
        <dbReference type="Proteomes" id="UP001519921"/>
    </source>
</evidence>
<dbReference type="PANTHER" id="PTHR45947:SF3">
    <property type="entry name" value="SULFOQUINOVOSYL TRANSFERASE SQD2"/>
    <property type="match status" value="1"/>
</dbReference>
<dbReference type="EMBL" id="JAHXPT010000006">
    <property type="protein sequence ID" value="MBW6410290.1"/>
    <property type="molecule type" value="Genomic_DNA"/>
</dbReference>
<evidence type="ECO:0000313" key="2">
    <source>
        <dbReference type="EMBL" id="MBW6410290.1"/>
    </source>
</evidence>
<accession>A0ABS7ANP7</accession>
<proteinExistence type="predicted"/>
<protein>
    <submittedName>
        <fullName evidence="2">Glycosyltransferase family 4 protein</fullName>
    </submittedName>
</protein>
<dbReference type="RefSeq" id="WP_219779482.1">
    <property type="nucleotide sequence ID" value="NZ_JAHXPT010000006.1"/>
</dbReference>
<evidence type="ECO:0000259" key="1">
    <source>
        <dbReference type="Pfam" id="PF00534"/>
    </source>
</evidence>
<feature type="domain" description="Glycosyl transferase family 1" evidence="1">
    <location>
        <begin position="193"/>
        <end position="354"/>
    </location>
</feature>
<comment type="caution">
    <text evidence="2">The sequence shown here is derived from an EMBL/GenBank/DDBJ whole genome shotgun (WGS) entry which is preliminary data.</text>
</comment>